<feature type="compositionally biased region" description="Polar residues" evidence="1">
    <location>
        <begin position="1315"/>
        <end position="1327"/>
    </location>
</feature>
<dbReference type="OrthoDB" id="6367486at2759"/>
<dbReference type="SMART" id="SM00239">
    <property type="entry name" value="C2"/>
    <property type="match status" value="1"/>
</dbReference>
<dbReference type="Gene3D" id="2.30.29.30">
    <property type="entry name" value="Pleckstrin-homology domain (PH domain)/Phosphotyrosine-binding domain (PTB)"/>
    <property type="match status" value="1"/>
</dbReference>
<dbReference type="PANTHER" id="PTHR46848:SF1">
    <property type="entry name" value="REGULATOR OF G-PROTEIN SIGNALING 3"/>
    <property type="match status" value="1"/>
</dbReference>
<dbReference type="PROSITE" id="PS50004">
    <property type="entry name" value="C2"/>
    <property type="match status" value="1"/>
</dbReference>
<dbReference type="InterPro" id="IPR024066">
    <property type="entry name" value="RGS_subdom1/3"/>
</dbReference>
<feature type="region of interest" description="Disordered" evidence="1">
    <location>
        <begin position="835"/>
        <end position="858"/>
    </location>
</feature>
<dbReference type="SUPFAM" id="SSF50729">
    <property type="entry name" value="PH domain-like"/>
    <property type="match status" value="1"/>
</dbReference>
<evidence type="ECO:0000259" key="3">
    <source>
        <dbReference type="PROSITE" id="PS50004"/>
    </source>
</evidence>
<feature type="region of interest" description="Disordered" evidence="1">
    <location>
        <begin position="2470"/>
        <end position="2502"/>
    </location>
</feature>
<feature type="domain" description="RGS" evidence="4">
    <location>
        <begin position="2681"/>
        <end position="2798"/>
    </location>
</feature>
<feature type="region of interest" description="Disordered" evidence="1">
    <location>
        <begin position="649"/>
        <end position="675"/>
    </location>
</feature>
<feature type="domain" description="C2" evidence="3">
    <location>
        <begin position="1345"/>
        <end position="1463"/>
    </location>
</feature>
<name>A0A162SJR5_9CRUS</name>
<dbReference type="PROSITE" id="PS50132">
    <property type="entry name" value="RGS"/>
    <property type="match status" value="1"/>
</dbReference>
<dbReference type="InterPro" id="IPR001849">
    <property type="entry name" value="PH_domain"/>
</dbReference>
<gene>
    <name evidence="5" type="ORF">APZ42_011276</name>
</gene>
<feature type="compositionally biased region" description="Polar residues" evidence="1">
    <location>
        <begin position="964"/>
        <end position="973"/>
    </location>
</feature>
<feature type="domain" description="PH" evidence="2">
    <location>
        <begin position="1937"/>
        <end position="2046"/>
    </location>
</feature>
<dbReference type="GO" id="GO:0005634">
    <property type="term" value="C:nucleus"/>
    <property type="evidence" value="ECO:0007669"/>
    <property type="project" value="TreeGrafter"/>
</dbReference>
<organism evidence="5 6">
    <name type="scientific">Daphnia magna</name>
    <dbReference type="NCBI Taxonomy" id="35525"/>
    <lineage>
        <taxon>Eukaryota</taxon>
        <taxon>Metazoa</taxon>
        <taxon>Ecdysozoa</taxon>
        <taxon>Arthropoda</taxon>
        <taxon>Crustacea</taxon>
        <taxon>Branchiopoda</taxon>
        <taxon>Diplostraca</taxon>
        <taxon>Cladocera</taxon>
        <taxon>Anomopoda</taxon>
        <taxon>Daphniidae</taxon>
        <taxon>Daphnia</taxon>
    </lineage>
</organism>
<keyword evidence="6" id="KW-1185">Reference proteome</keyword>
<evidence type="ECO:0000259" key="2">
    <source>
        <dbReference type="PROSITE" id="PS50003"/>
    </source>
</evidence>
<feature type="compositionally biased region" description="Polar residues" evidence="1">
    <location>
        <begin position="166"/>
        <end position="188"/>
    </location>
</feature>
<dbReference type="PRINTS" id="PR01301">
    <property type="entry name" value="RGSPROTEIN"/>
</dbReference>
<feature type="compositionally biased region" description="Low complexity" evidence="1">
    <location>
        <begin position="109"/>
        <end position="123"/>
    </location>
</feature>
<dbReference type="InterPro" id="IPR016137">
    <property type="entry name" value="RGS"/>
</dbReference>
<feature type="compositionally biased region" description="Basic residues" evidence="1">
    <location>
        <begin position="1328"/>
        <end position="1337"/>
    </location>
</feature>
<evidence type="ECO:0000256" key="1">
    <source>
        <dbReference type="SAM" id="MobiDB-lite"/>
    </source>
</evidence>
<feature type="compositionally biased region" description="Basic residues" evidence="1">
    <location>
        <begin position="1280"/>
        <end position="1295"/>
    </location>
</feature>
<dbReference type="EMBL" id="LRGB01000024">
    <property type="protein sequence ID" value="KZS21366.1"/>
    <property type="molecule type" value="Genomic_DNA"/>
</dbReference>
<feature type="compositionally biased region" description="Low complexity" evidence="1">
    <location>
        <begin position="73"/>
        <end position="93"/>
    </location>
</feature>
<proteinExistence type="predicted"/>
<sequence>MDHEKDGGVPLLGHFGRSLSNLFTRCATPGQVIVLSIDDITNGLGDEVEYLLDGNKRGGPVAMLKWAKGSKNGGQSSSTGHHSATSAARVSLADLRRASAKLLRRKDSSSTNKSKNSPTSATSDSCAHDIKTGTTASSDGGGSSPPPLVPPRGSSAASCHGLPTYGHSSGSVISGTATPGSVRSSSQKGGVIKQATVRRMSTLRQARSVSPIKDRGQHKRPDSSSSSCTTNSSCSSSTANRRARRKPVAIETADNGSSLYMQLDKIPVAVQQTAGSSSLSGSAYMSAAAANLKRKALEDISNQAYRNIIHSLQDELAQMSDAEAEAARSASADETRTLAEATLLPMNRMEIIRSSVMRHHSKKDSIAIDQVTKNGAASPCPSVKHPQQQAVPLKKLDGVVASFTNQPPASNDLHRPRPVRHPPSPTVNVSDDNLMDLSSLALACSRNGLPSTPTPSGSACHPFNGTSSPLKKSAACGPHNSSGQHLHQYGASRSLASHGLSVSNATRCQESSIQNKKNRPNKQVTFQTEARLIGESITLPVVFESNRENGQTDGMKSGRGSGSLEMPGFVNVPCSRRGFCLELVSANDLPEVGKLNESCSSNSDQPTTDEVDHVKRVVSPDGGYDWQPSYVNLEDTEIAPVLLASSRSADDSSDFWKPRSVASGGRQQQKQQLAEQLQPVYDAPNNNNSKSIDVDNPLLLEFPGFRYAMMQLPGNNALMERRSISNGSSGSDTQDSGVAEMAQALSLSRAASASPQLAASRQSLAEDMLLPVQPFVYNTLPRTDNKRSLYYNCWSNQSQLQQQATGPQQQSMPLPSCPSSVYSTTDPHFLSGLASPYFSRRMPEDKSKTSSSSSSTLMANIDQQDSSWSSDHLYCNMASVDPLPSLPPRISRRCHSLLALASTKTTAAEGAAEDADYENLNMPSQPGQPIMAFKARLNVSHSRSRSLRHSGDFTSPFGWIIPPFQQQQNSQTKEQGKRRESIEENCIDEMDGRMKDDQKGMRKSAHSRPVSSRRQQLLHERAHRLELMLNDASVNDCSELYEPSDWSMEAMLSDTVRDMDNLSFMDGPTGQQPGSSNHCQHCCCSSVQRPLPPPMNRCRCQTDHPGHSPSSSSSVSSAASCHCNRKKKSVGAHKREASRVRENAATQTELQTNGMTTGSRLAGRATAAENPLYMAYSDLTKINCDVLDRSAKTAGTVAGQGQSVGDDYASDSCETWNSHKALYARLQAAKQSREVTTLMETTPVKKRSKGLRVHGNKPLSTPSGSRIWRHDGQSVSTPQKNRKSGSRGRHNRRRGCSTANTTANSTSKMDRTAMSVRSTYSSKSSNTLRRRKSSRKPKAADVLHGKGQLQLAIYLNSGLLTIHIQSARYLKNPNSGRACNSYVKVSLIPDSPEQTFCRTTLVKNDNNPWYDQKFSFEFLSADLYKRLFISVWDRDPKKNRSDFRGCMSFSVSHVIRKDASGWYRLLNGNVGRQRHFAVKKQIDLNNSAIVPTDPDMEEDLVVVDDSDLDNGISDERDRVTSEISSSPSPSSAALPKIIGSDIRHTAVRCAPVEVEPKGKTPYTTSVNLKRGPKGYGFSVTWTHPPRYNAFFVLSNYYVYVCTNIGNQEDPYIWRLARGQRHIETCKRDYTLGLMRAAGDTLTLEIYRKSGNKPSSGCVTSDQLTTAELRSDFQQRQPKSPVNQTHSILANAARKPPAVSHHQPPSAVAATPAVASAATNSRRQVVENVSHNGNPGHVSWYPTLIGSNTLAPSAPLGIHISNAPPLKVAFNKSIGGGVLLEKMGEEHIDYMIMTHQLRSLNIHTTPLMIASELHKLKKLLDHVTEHLQSVVTASQKGFADHGVLSDQYHSVFTHLNDICGFLKTLNQQLKIEDRIDYFLEAFQVSLDKFHLKAQELFCPVDYIRLDLVHVGKQQQQQTIVYAATIRQPKLHSNINDGCLLHQGFLWKRNGSLETRFWALLFTDSLLLTHVNNGVHFVEEEPILLCNMVRLLAAENQLNPSFRLVYRAIDKTRIGKVSVHLGCSTVTMRAKDRTQKITWVDLIRRQMDELQNREHCWNAASLCDKNEIGEQQPRQDNSSNRSGRGNAIGILRRVRRCLSTGAIPIPASMTIARSSSTLPPKTTTEPTFYQSYSCDDLYLVSDLTPGKFNSSEPITEQEHEFAVADERQQPDGEASGLVFHDISLGNPIDVDQSSNVSIEFVNLNAEPINEQNERHNFAERLRQRLFSRAIGTGSKDKIARDQLKLKNDDMKYCDVNDLNIFFFMRLVFVRPSLLVGCGSRAVVKGKNSGGGVGVDPCPTGGEEHGPGRQSVAPEPSSVLHVPHRATDCIQSWTARLCCAFFDCKSNQTSEIASATICLENTENEHHQPNRVRSPKTSTFQSVLGTITEDDGLENCKMRQFQSATNTDERHALHSTGDSTETSPSWASATSSAMETPNGVDQPLAFDFSRKCELNSDGRQQLVLPKCRVSASSRSSSTTRAPIGSIPVSYSMPTTPEMSEASPSPRQVSAGFFRFPFVGNASPRRFRSRAMSAESNSEETGPSVVVGSSSPPSGGYTHHHQSRHENPDPSLPVQSTQQTDKRLRFPRFLRRTHSASASTEAPPYALFLRSKRMVSKTRSADLTVAAGPNEVFSSVDDAAPGTMASRKTRLSEMRLRLGFLRRRSTESALSARPSPEEARKWSESFSALMASKYGAALYRAFLLREFSNENLEFWLACEEYKNSKPQKLSARAQKIYNDFVAVQATKEVNLDAETRLITLTNVQSNNPDLHAFDRAQRRIQHMMERDSYLRFLQSELFLELVHPERYPASSGDVSDKPSSAP</sequence>
<feature type="region of interest" description="Disordered" evidence="1">
    <location>
        <begin position="959"/>
        <end position="1015"/>
    </location>
</feature>
<feature type="region of interest" description="Disordered" evidence="1">
    <location>
        <begin position="406"/>
        <end position="431"/>
    </location>
</feature>
<feature type="compositionally biased region" description="Low complexity" evidence="1">
    <location>
        <begin position="1296"/>
        <end position="1307"/>
    </location>
</feature>
<feature type="region of interest" description="Disordered" evidence="1">
    <location>
        <begin position="2400"/>
        <end position="2439"/>
    </location>
</feature>
<dbReference type="SMART" id="SM00233">
    <property type="entry name" value="PH"/>
    <property type="match status" value="1"/>
</dbReference>
<evidence type="ECO:0000313" key="5">
    <source>
        <dbReference type="EMBL" id="KZS21366.1"/>
    </source>
</evidence>
<protein>
    <submittedName>
        <fullName evidence="5">Putative Regulator of G-protein signaling 17</fullName>
    </submittedName>
</protein>
<dbReference type="PANTHER" id="PTHR46848">
    <property type="entry name" value="REGULATOR OF G-PROTEIN SIGNALING 3"/>
    <property type="match status" value="1"/>
</dbReference>
<dbReference type="Gene3D" id="1.10.167.10">
    <property type="entry name" value="Regulator of G-protein Signalling 4, domain 2"/>
    <property type="match status" value="1"/>
</dbReference>
<dbReference type="SMART" id="SM00315">
    <property type="entry name" value="RGS"/>
    <property type="match status" value="1"/>
</dbReference>
<dbReference type="Gene3D" id="1.10.196.10">
    <property type="match status" value="1"/>
</dbReference>
<dbReference type="Gene3D" id="2.60.40.150">
    <property type="entry name" value="C2 domain"/>
    <property type="match status" value="1"/>
</dbReference>
<dbReference type="Pfam" id="PF00168">
    <property type="entry name" value="C2"/>
    <property type="match status" value="1"/>
</dbReference>
<dbReference type="InterPro" id="IPR036305">
    <property type="entry name" value="RGS_sf"/>
</dbReference>
<accession>A0A162SJR5</accession>
<feature type="compositionally biased region" description="Low complexity" evidence="1">
    <location>
        <begin position="2416"/>
        <end position="2430"/>
    </location>
</feature>
<feature type="region of interest" description="Disordered" evidence="1">
    <location>
        <begin position="500"/>
        <end position="522"/>
    </location>
</feature>
<feature type="compositionally biased region" description="Basic and acidic residues" evidence="1">
    <location>
        <begin position="990"/>
        <end position="1000"/>
    </location>
</feature>
<dbReference type="InterPro" id="IPR000008">
    <property type="entry name" value="C2_dom"/>
</dbReference>
<dbReference type="PROSITE" id="PS50003">
    <property type="entry name" value="PH_DOMAIN"/>
    <property type="match status" value="1"/>
</dbReference>
<dbReference type="Proteomes" id="UP000076858">
    <property type="component" value="Unassembled WGS sequence"/>
</dbReference>
<dbReference type="STRING" id="35525.A0A162SJR5"/>
<feature type="compositionally biased region" description="Low complexity" evidence="1">
    <location>
        <begin position="2538"/>
        <end position="2552"/>
    </location>
</feature>
<feature type="compositionally biased region" description="Basic and acidic residues" evidence="1">
    <location>
        <begin position="212"/>
        <end position="222"/>
    </location>
</feature>
<feature type="compositionally biased region" description="Basic residues" evidence="1">
    <location>
        <begin position="1244"/>
        <end position="1255"/>
    </location>
</feature>
<feature type="compositionally biased region" description="Polar residues" evidence="1">
    <location>
        <begin position="2488"/>
        <end position="2502"/>
    </location>
</feature>
<dbReference type="InterPro" id="IPR044926">
    <property type="entry name" value="RGS_subdomain_2"/>
</dbReference>
<dbReference type="InterPro" id="IPR035892">
    <property type="entry name" value="C2_domain_sf"/>
</dbReference>
<feature type="compositionally biased region" description="Low complexity" evidence="1">
    <location>
        <begin position="223"/>
        <end position="240"/>
    </location>
</feature>
<evidence type="ECO:0000259" key="4">
    <source>
        <dbReference type="PROSITE" id="PS50132"/>
    </source>
</evidence>
<dbReference type="InterPro" id="IPR011993">
    <property type="entry name" value="PH-like_dom_sf"/>
</dbReference>
<feature type="region of interest" description="Disordered" evidence="1">
    <location>
        <begin position="66"/>
        <end position="248"/>
    </location>
</feature>
<dbReference type="Pfam" id="PF00615">
    <property type="entry name" value="RGS"/>
    <property type="match status" value="1"/>
</dbReference>
<dbReference type="SUPFAM" id="SSF49562">
    <property type="entry name" value="C2 domain (Calcium/lipid-binding domain, CaLB)"/>
    <property type="match status" value="1"/>
</dbReference>
<feature type="region of interest" description="Disordered" evidence="1">
    <location>
        <begin position="1239"/>
        <end position="1341"/>
    </location>
</feature>
<dbReference type="SUPFAM" id="SSF48097">
    <property type="entry name" value="Regulator of G-protein signaling, RGS"/>
    <property type="match status" value="1"/>
</dbReference>
<dbReference type="FunFam" id="1.10.167.10:FF:000001">
    <property type="entry name" value="Putative regulator of g-protein signaling 12"/>
    <property type="match status" value="1"/>
</dbReference>
<feature type="region of interest" description="Disordered" evidence="1">
    <location>
        <begin position="2294"/>
        <end position="2315"/>
    </location>
</feature>
<comment type="caution">
    <text evidence="5">The sequence shown here is derived from an EMBL/GenBank/DDBJ whole genome shotgun (WGS) entry which is preliminary data.</text>
</comment>
<dbReference type="GO" id="GO:0005886">
    <property type="term" value="C:plasma membrane"/>
    <property type="evidence" value="ECO:0007669"/>
    <property type="project" value="TreeGrafter"/>
</dbReference>
<reference evidence="5 6" key="1">
    <citation type="submission" date="2016-03" db="EMBL/GenBank/DDBJ databases">
        <title>EvidentialGene: Evidence-directed Construction of Genes on Genomes.</title>
        <authorList>
            <person name="Gilbert D.G."/>
            <person name="Choi J.-H."/>
            <person name="Mockaitis K."/>
            <person name="Colbourne J."/>
            <person name="Pfrender M."/>
        </authorList>
    </citation>
    <scope>NUCLEOTIDE SEQUENCE [LARGE SCALE GENOMIC DNA]</scope>
    <source>
        <strain evidence="5 6">Xinb3</strain>
        <tissue evidence="5">Complete organism</tissue>
    </source>
</reference>
<feature type="region of interest" description="Disordered" evidence="1">
    <location>
        <begin position="2525"/>
        <end position="2580"/>
    </location>
</feature>
<evidence type="ECO:0000313" key="6">
    <source>
        <dbReference type="Proteomes" id="UP000076858"/>
    </source>
</evidence>